<keyword evidence="6" id="KW-0812">Transmembrane</keyword>
<dbReference type="SUPFAM" id="SSF158472">
    <property type="entry name" value="HAMP domain-like"/>
    <property type="match status" value="1"/>
</dbReference>
<accession>A0ABT1IER6</accession>
<evidence type="ECO:0000256" key="9">
    <source>
        <dbReference type="ARBA" id="ARBA00023012"/>
    </source>
</evidence>
<comment type="caution">
    <text evidence="13">The sequence shown here is derived from an EMBL/GenBank/DDBJ whole genome shotgun (WGS) entry which is preliminary data.</text>
</comment>
<dbReference type="GO" id="GO:0016301">
    <property type="term" value="F:kinase activity"/>
    <property type="evidence" value="ECO:0007669"/>
    <property type="project" value="UniProtKB-KW"/>
</dbReference>
<dbReference type="InterPro" id="IPR050428">
    <property type="entry name" value="TCS_sensor_his_kinase"/>
</dbReference>
<dbReference type="EC" id="2.7.13.3" evidence="3"/>
<dbReference type="InterPro" id="IPR005467">
    <property type="entry name" value="His_kinase_dom"/>
</dbReference>
<evidence type="ECO:0000256" key="6">
    <source>
        <dbReference type="ARBA" id="ARBA00022692"/>
    </source>
</evidence>
<feature type="domain" description="HAMP" evidence="12">
    <location>
        <begin position="178"/>
        <end position="231"/>
    </location>
</feature>
<keyword evidence="9" id="KW-0902">Two-component regulatory system</keyword>
<evidence type="ECO:0000256" key="10">
    <source>
        <dbReference type="ARBA" id="ARBA00023136"/>
    </source>
</evidence>
<keyword evidence="8" id="KW-1133">Transmembrane helix</keyword>
<dbReference type="Gene3D" id="3.30.565.10">
    <property type="entry name" value="Histidine kinase-like ATPase, C-terminal domain"/>
    <property type="match status" value="1"/>
</dbReference>
<dbReference type="Gene3D" id="1.10.287.130">
    <property type="match status" value="1"/>
</dbReference>
<name>A0ABT1IER6_9PSEU</name>
<dbReference type="RefSeq" id="WP_253888076.1">
    <property type="nucleotide sequence ID" value="NZ_BAAAVB010000014.1"/>
</dbReference>
<dbReference type="PRINTS" id="PR00344">
    <property type="entry name" value="BCTRLSENSOR"/>
</dbReference>
<evidence type="ECO:0000313" key="14">
    <source>
        <dbReference type="Proteomes" id="UP001205185"/>
    </source>
</evidence>
<dbReference type="CDD" id="cd06225">
    <property type="entry name" value="HAMP"/>
    <property type="match status" value="1"/>
</dbReference>
<dbReference type="PANTHER" id="PTHR45436">
    <property type="entry name" value="SENSOR HISTIDINE KINASE YKOH"/>
    <property type="match status" value="1"/>
</dbReference>
<evidence type="ECO:0000313" key="13">
    <source>
        <dbReference type="EMBL" id="MCP2271127.1"/>
    </source>
</evidence>
<dbReference type="Gene3D" id="6.10.340.10">
    <property type="match status" value="1"/>
</dbReference>
<dbReference type="SMART" id="SM00388">
    <property type="entry name" value="HisKA"/>
    <property type="match status" value="1"/>
</dbReference>
<dbReference type="PROSITE" id="PS50109">
    <property type="entry name" value="HIS_KIN"/>
    <property type="match status" value="1"/>
</dbReference>
<keyword evidence="10" id="KW-0472">Membrane</keyword>
<dbReference type="CDD" id="cd00082">
    <property type="entry name" value="HisKA"/>
    <property type="match status" value="1"/>
</dbReference>
<evidence type="ECO:0000259" key="11">
    <source>
        <dbReference type="PROSITE" id="PS50109"/>
    </source>
</evidence>
<gene>
    <name evidence="13" type="ORF">LV75_003639</name>
</gene>
<dbReference type="InterPro" id="IPR036890">
    <property type="entry name" value="HATPase_C_sf"/>
</dbReference>
<keyword evidence="5" id="KW-0808">Transferase</keyword>
<evidence type="ECO:0000256" key="5">
    <source>
        <dbReference type="ARBA" id="ARBA00022679"/>
    </source>
</evidence>
<evidence type="ECO:0000256" key="4">
    <source>
        <dbReference type="ARBA" id="ARBA00022553"/>
    </source>
</evidence>
<dbReference type="InterPro" id="IPR004358">
    <property type="entry name" value="Sig_transdc_His_kin-like_C"/>
</dbReference>
<dbReference type="PROSITE" id="PS50885">
    <property type="entry name" value="HAMP"/>
    <property type="match status" value="1"/>
</dbReference>
<dbReference type="EMBL" id="JAMTCO010000008">
    <property type="protein sequence ID" value="MCP2271127.1"/>
    <property type="molecule type" value="Genomic_DNA"/>
</dbReference>
<evidence type="ECO:0000259" key="12">
    <source>
        <dbReference type="PROSITE" id="PS50885"/>
    </source>
</evidence>
<dbReference type="PANTHER" id="PTHR45436:SF5">
    <property type="entry name" value="SENSOR HISTIDINE KINASE TRCS"/>
    <property type="match status" value="1"/>
</dbReference>
<keyword evidence="4" id="KW-0597">Phosphoprotein</keyword>
<dbReference type="Pfam" id="PF02518">
    <property type="entry name" value="HATPase_c"/>
    <property type="match status" value="1"/>
</dbReference>
<dbReference type="InterPro" id="IPR036097">
    <property type="entry name" value="HisK_dim/P_sf"/>
</dbReference>
<evidence type="ECO:0000256" key="7">
    <source>
        <dbReference type="ARBA" id="ARBA00022777"/>
    </source>
</evidence>
<dbReference type="Proteomes" id="UP001205185">
    <property type="component" value="Unassembled WGS sequence"/>
</dbReference>
<keyword evidence="14" id="KW-1185">Reference proteome</keyword>
<proteinExistence type="predicted"/>
<evidence type="ECO:0000256" key="3">
    <source>
        <dbReference type="ARBA" id="ARBA00012438"/>
    </source>
</evidence>
<dbReference type="InterPro" id="IPR003660">
    <property type="entry name" value="HAMP_dom"/>
</dbReference>
<dbReference type="SUPFAM" id="SSF47384">
    <property type="entry name" value="Homodimeric domain of signal transducing histidine kinase"/>
    <property type="match status" value="1"/>
</dbReference>
<comment type="catalytic activity">
    <reaction evidence="1">
        <text>ATP + protein L-histidine = ADP + protein N-phospho-L-histidine.</text>
        <dbReference type="EC" id="2.7.13.3"/>
    </reaction>
</comment>
<protein>
    <recommendedName>
        <fullName evidence="3">histidine kinase</fullName>
        <ecNumber evidence="3">2.7.13.3</ecNumber>
    </recommendedName>
</protein>
<organism evidence="13 14">
    <name type="scientific">Actinokineospora diospyrosa</name>
    <dbReference type="NCBI Taxonomy" id="103728"/>
    <lineage>
        <taxon>Bacteria</taxon>
        <taxon>Bacillati</taxon>
        <taxon>Actinomycetota</taxon>
        <taxon>Actinomycetes</taxon>
        <taxon>Pseudonocardiales</taxon>
        <taxon>Pseudonocardiaceae</taxon>
        <taxon>Actinokineospora</taxon>
    </lineage>
</organism>
<dbReference type="SMART" id="SM00304">
    <property type="entry name" value="HAMP"/>
    <property type="match status" value="1"/>
</dbReference>
<dbReference type="Pfam" id="PF00512">
    <property type="entry name" value="HisKA"/>
    <property type="match status" value="1"/>
</dbReference>
<dbReference type="SUPFAM" id="SSF55874">
    <property type="entry name" value="ATPase domain of HSP90 chaperone/DNA topoisomerase II/histidine kinase"/>
    <property type="match status" value="1"/>
</dbReference>
<evidence type="ECO:0000256" key="8">
    <source>
        <dbReference type="ARBA" id="ARBA00022989"/>
    </source>
</evidence>
<reference evidence="13 14" key="1">
    <citation type="submission" date="2022-06" db="EMBL/GenBank/DDBJ databases">
        <title>Genomic Encyclopedia of Archaeal and Bacterial Type Strains, Phase II (KMG-II): from individual species to whole genera.</title>
        <authorList>
            <person name="Goeker M."/>
        </authorList>
    </citation>
    <scope>NUCLEOTIDE SEQUENCE [LARGE SCALE GENOMIC DNA]</scope>
    <source>
        <strain evidence="13 14">DSM 44255</strain>
    </source>
</reference>
<dbReference type="InterPro" id="IPR003661">
    <property type="entry name" value="HisK_dim/P_dom"/>
</dbReference>
<dbReference type="CDD" id="cd00075">
    <property type="entry name" value="HATPase"/>
    <property type="match status" value="1"/>
</dbReference>
<dbReference type="Pfam" id="PF00672">
    <property type="entry name" value="HAMP"/>
    <property type="match status" value="1"/>
</dbReference>
<keyword evidence="7 13" id="KW-0418">Kinase</keyword>
<dbReference type="InterPro" id="IPR003594">
    <property type="entry name" value="HATPase_dom"/>
</dbReference>
<sequence>MLLRSRIALITACVFAVAIAATSTLTWFATRHNLRAQLDESLLATLPPPGVSPPPGARMPEFGLLCAASIPDEDLQRFLQGVQLLKADGTTCAPAGVDQVVTYPGDHGVRANALRDGATRSGVPVRVLLHPLPDGDVLAISRGLGEIEATLANLAKVLAVVSVLGAVLVAGAGQVLTRRALIPMGRLTETAEHIARTEDLTTPVVVSGQDEVGRLGRAFTAMTAALAESRRRQRDLVNDAAHELRTPLTSLRTNIDLLVRSERTGRPLPGDERAEVLDRLQAQSREFSDLVTELVVLARDDRELARDPVDVPGVIDDAVRRARGRATGHVFQVDHRPWSTTGDAAALERSVLNLLDNAIKFSPADSTIAIRSRPGWLTVTDEGPGLPAEHHRQAFDRFWRAPDARALPGSGLGLAIVADIITAHAGTVRFAAPHPGHGATLRVELPRVRPGSTASDG</sequence>
<evidence type="ECO:0000256" key="2">
    <source>
        <dbReference type="ARBA" id="ARBA00004236"/>
    </source>
</evidence>
<comment type="subcellular location">
    <subcellularLocation>
        <location evidence="2">Cell membrane</location>
    </subcellularLocation>
</comment>
<evidence type="ECO:0000256" key="1">
    <source>
        <dbReference type="ARBA" id="ARBA00000085"/>
    </source>
</evidence>
<feature type="domain" description="Histidine kinase" evidence="11">
    <location>
        <begin position="239"/>
        <end position="449"/>
    </location>
</feature>
<dbReference type="SMART" id="SM00387">
    <property type="entry name" value="HATPase_c"/>
    <property type="match status" value="1"/>
</dbReference>